<evidence type="ECO:0000259" key="10">
    <source>
        <dbReference type="PROSITE" id="PS50165"/>
    </source>
</evidence>
<dbReference type="PROSITE" id="PS50165">
    <property type="entry name" value="UVRC"/>
    <property type="match status" value="1"/>
</dbReference>
<dbReference type="Pfam" id="PF01541">
    <property type="entry name" value="GIY-YIG"/>
    <property type="match status" value="1"/>
</dbReference>
<keyword evidence="12" id="KW-1185">Reference proteome</keyword>
<dbReference type="SUPFAM" id="SSF46600">
    <property type="entry name" value="C-terminal UvrC-binding domain of UvrB"/>
    <property type="match status" value="1"/>
</dbReference>
<gene>
    <name evidence="7" type="primary">uvrC</name>
    <name evidence="11" type="ORF">C3K47_16780</name>
</gene>
<dbReference type="Pfam" id="PF08459">
    <property type="entry name" value="UvrC_RNaseH_dom"/>
    <property type="match status" value="1"/>
</dbReference>
<keyword evidence="3 7" id="KW-0228">DNA excision</keyword>
<evidence type="ECO:0000256" key="5">
    <source>
        <dbReference type="ARBA" id="ARBA00023204"/>
    </source>
</evidence>
<keyword evidence="4 7" id="KW-0267">Excision nuclease</keyword>
<dbReference type="Gene3D" id="3.40.1440.10">
    <property type="entry name" value="GIY-YIG endonuclease"/>
    <property type="match status" value="1"/>
</dbReference>
<dbReference type="GO" id="GO:0005737">
    <property type="term" value="C:cytoplasm"/>
    <property type="evidence" value="ECO:0007669"/>
    <property type="project" value="UniProtKB-SubCell"/>
</dbReference>
<dbReference type="CDD" id="cd10434">
    <property type="entry name" value="GIY-YIG_UvrC_Cho"/>
    <property type="match status" value="1"/>
</dbReference>
<organism evidence="11 12">
    <name type="scientific">Solitalea longa</name>
    <dbReference type="NCBI Taxonomy" id="2079460"/>
    <lineage>
        <taxon>Bacteria</taxon>
        <taxon>Pseudomonadati</taxon>
        <taxon>Bacteroidota</taxon>
        <taxon>Sphingobacteriia</taxon>
        <taxon>Sphingobacteriales</taxon>
        <taxon>Sphingobacteriaceae</taxon>
        <taxon>Solitalea</taxon>
    </lineage>
</organism>
<dbReference type="GO" id="GO:0009432">
    <property type="term" value="P:SOS response"/>
    <property type="evidence" value="ECO:0007669"/>
    <property type="project" value="UniProtKB-UniRule"/>
</dbReference>
<dbReference type="Gene3D" id="3.30.420.340">
    <property type="entry name" value="UvrC, RNAse H endonuclease domain"/>
    <property type="match status" value="1"/>
</dbReference>
<dbReference type="InterPro" id="IPR050066">
    <property type="entry name" value="UvrABC_protein_C"/>
</dbReference>
<dbReference type="InterPro" id="IPR004791">
    <property type="entry name" value="UvrC"/>
</dbReference>
<dbReference type="Pfam" id="PF14520">
    <property type="entry name" value="HHH_5"/>
    <property type="match status" value="1"/>
</dbReference>
<dbReference type="PANTHER" id="PTHR30562">
    <property type="entry name" value="UVRC/OXIDOREDUCTASE"/>
    <property type="match status" value="1"/>
</dbReference>
<feature type="domain" description="UVR" evidence="8">
    <location>
        <begin position="210"/>
        <end position="245"/>
    </location>
</feature>
<keyword evidence="5 7" id="KW-0234">DNA repair</keyword>
<dbReference type="FunFam" id="3.40.1440.10:FF:000001">
    <property type="entry name" value="UvrABC system protein C"/>
    <property type="match status" value="1"/>
</dbReference>
<reference evidence="11 12" key="1">
    <citation type="submission" date="2018-01" db="EMBL/GenBank/DDBJ databases">
        <authorList>
            <person name="Gaut B.S."/>
            <person name="Morton B.R."/>
            <person name="Clegg M.T."/>
            <person name="Duvall M.R."/>
        </authorList>
    </citation>
    <scope>NUCLEOTIDE SEQUENCE [LARGE SCALE GENOMIC DNA]</scope>
    <source>
        <strain evidence="11 12">HR-AV</strain>
    </source>
</reference>
<dbReference type="GO" id="GO:0009381">
    <property type="term" value="F:excinuclease ABC activity"/>
    <property type="evidence" value="ECO:0007669"/>
    <property type="project" value="UniProtKB-UniRule"/>
</dbReference>
<dbReference type="NCBIfam" id="TIGR00194">
    <property type="entry name" value="uvrC"/>
    <property type="match status" value="1"/>
</dbReference>
<dbReference type="GO" id="GO:0009380">
    <property type="term" value="C:excinuclease repair complex"/>
    <property type="evidence" value="ECO:0007669"/>
    <property type="project" value="InterPro"/>
</dbReference>
<proteinExistence type="inferred from homology"/>
<dbReference type="InterPro" id="IPR038476">
    <property type="entry name" value="UvrC_RNase_H_dom_sf"/>
</dbReference>
<dbReference type="Gene3D" id="1.10.150.20">
    <property type="entry name" value="5' to 3' exonuclease, C-terminal subdomain"/>
    <property type="match status" value="1"/>
</dbReference>
<evidence type="ECO:0000256" key="6">
    <source>
        <dbReference type="ARBA" id="ARBA00023236"/>
    </source>
</evidence>
<dbReference type="SUPFAM" id="SSF82771">
    <property type="entry name" value="GIY-YIG endonuclease"/>
    <property type="match status" value="1"/>
</dbReference>
<evidence type="ECO:0000259" key="8">
    <source>
        <dbReference type="PROSITE" id="PS50151"/>
    </source>
</evidence>
<evidence type="ECO:0000256" key="7">
    <source>
        <dbReference type="HAMAP-Rule" id="MF_00203"/>
    </source>
</evidence>
<dbReference type="AlphaFoldDB" id="A0A2S4ZYD9"/>
<comment type="similarity">
    <text evidence="7">Belongs to the UvrC family.</text>
</comment>
<sequence>MIRDEFDYKKHLAKIPHKPGVYQYFDSEEKLIYVGKAKDLRNRVSSYFVNDRMVNAKTRVLVGKIRDIKFTIVDTEIEALLLENNLIKEHKPRYNVLLKDDKTYPSIVIKNEPFPRVYGTRQIIRDGSKYYGPYGSVGMMRTMLEMIKSLYPLRNCNLALTDSNIKAGKFRVCLEYQIGNCKGPCEGLQSLNDYSSNIDEIKDILKGNTSSVVKHLNEKIADAAANLNFELAQLLKDKLETLENYQSKSTVVSTMLHDIDVVSIASDNKYAFVNYLKISNGSIVQTQTIELKKKLDETEEELLELAIAEFRNRFESTSKEIVVPFNLNIADSTIKFTVPKAGDKKKLLELSEKNVLFFKKSKLEQYEKLNPELRTERVLTQMKSDLHLSDLPRHIECFDNSNFQGKYPVSAMVVFKDGKPSKKDYRHFNVRTVEGPNDFATMKEVIGRRYSRVISEEQPLPDLIIVDGGKGQLSSAVEVLKELNIYNKVPIIGIAKRLEEIYYPNDPVPLYIDKKSESLKIIQHLRDEAHRFGITHHRKRRDKGTLNTELELIEGIGEKTAENLLKHFRSVKKIKAASKEELLEVLNLKQALALLNYFGAETTIQ</sequence>
<dbReference type="Pfam" id="PF02151">
    <property type="entry name" value="UVR"/>
    <property type="match status" value="1"/>
</dbReference>
<evidence type="ECO:0000313" key="11">
    <source>
        <dbReference type="EMBL" id="POY35059.1"/>
    </source>
</evidence>
<dbReference type="RefSeq" id="WP_103790326.1">
    <property type="nucleotide sequence ID" value="NZ_PQVF01000014.1"/>
</dbReference>
<dbReference type="PROSITE" id="PS50151">
    <property type="entry name" value="UVR"/>
    <property type="match status" value="1"/>
</dbReference>
<dbReference type="PANTHER" id="PTHR30562:SF1">
    <property type="entry name" value="UVRABC SYSTEM PROTEIN C"/>
    <property type="match status" value="1"/>
</dbReference>
<dbReference type="OrthoDB" id="9804933at2"/>
<dbReference type="Pfam" id="PF22920">
    <property type="entry name" value="UvrC_RNaseH"/>
    <property type="match status" value="1"/>
</dbReference>
<dbReference type="Proteomes" id="UP000236893">
    <property type="component" value="Unassembled WGS sequence"/>
</dbReference>
<dbReference type="HAMAP" id="MF_00203">
    <property type="entry name" value="UvrC"/>
    <property type="match status" value="1"/>
</dbReference>
<evidence type="ECO:0000259" key="9">
    <source>
        <dbReference type="PROSITE" id="PS50164"/>
    </source>
</evidence>
<dbReference type="GO" id="GO:0003677">
    <property type="term" value="F:DNA binding"/>
    <property type="evidence" value="ECO:0007669"/>
    <property type="project" value="UniProtKB-UniRule"/>
</dbReference>
<dbReference type="InterPro" id="IPR000305">
    <property type="entry name" value="GIY-YIG_endonuc"/>
</dbReference>
<dbReference type="GO" id="GO:0006289">
    <property type="term" value="P:nucleotide-excision repair"/>
    <property type="evidence" value="ECO:0007669"/>
    <property type="project" value="UniProtKB-UniRule"/>
</dbReference>
<dbReference type="InterPro" id="IPR001943">
    <property type="entry name" value="UVR_dom"/>
</dbReference>
<dbReference type="SMART" id="SM00465">
    <property type="entry name" value="GIYc"/>
    <property type="match status" value="1"/>
</dbReference>
<dbReference type="SUPFAM" id="SSF47781">
    <property type="entry name" value="RuvA domain 2-like"/>
    <property type="match status" value="1"/>
</dbReference>
<keyword evidence="1 7" id="KW-0963">Cytoplasm</keyword>
<evidence type="ECO:0000256" key="3">
    <source>
        <dbReference type="ARBA" id="ARBA00022769"/>
    </source>
</evidence>
<feature type="domain" description="UvrC family homology region profile" evidence="10">
    <location>
        <begin position="271"/>
        <end position="480"/>
    </location>
</feature>
<dbReference type="InterPro" id="IPR047296">
    <property type="entry name" value="GIY-YIG_UvrC_Cho"/>
</dbReference>
<evidence type="ECO:0000256" key="1">
    <source>
        <dbReference type="ARBA" id="ARBA00022490"/>
    </source>
</evidence>
<evidence type="ECO:0000313" key="12">
    <source>
        <dbReference type="Proteomes" id="UP000236893"/>
    </source>
</evidence>
<comment type="caution">
    <text evidence="11">The sequence shown here is derived from an EMBL/GenBank/DDBJ whole genome shotgun (WGS) entry which is preliminary data.</text>
</comment>
<dbReference type="PROSITE" id="PS50164">
    <property type="entry name" value="GIY_YIG"/>
    <property type="match status" value="1"/>
</dbReference>
<keyword evidence="6 7" id="KW-0742">SOS response</keyword>
<accession>A0A2S4ZYD9</accession>
<dbReference type="InterPro" id="IPR035901">
    <property type="entry name" value="GIY-YIG_endonuc_sf"/>
</dbReference>
<evidence type="ECO:0000256" key="2">
    <source>
        <dbReference type="ARBA" id="ARBA00022763"/>
    </source>
</evidence>
<comment type="subunit">
    <text evidence="7">Interacts with UvrB in an incision complex.</text>
</comment>
<comment type="subcellular location">
    <subcellularLocation>
        <location evidence="7">Cytoplasm</location>
    </subcellularLocation>
</comment>
<dbReference type="InterPro" id="IPR001162">
    <property type="entry name" value="UvrC_RNase_H_dom"/>
</dbReference>
<protein>
    <recommendedName>
        <fullName evidence="7">UvrABC system protein C</fullName>
        <shortName evidence="7">Protein UvrC</shortName>
    </recommendedName>
    <alternativeName>
        <fullName evidence="7">Excinuclease ABC subunit C</fullName>
    </alternativeName>
</protein>
<dbReference type="EMBL" id="PQVF01000014">
    <property type="protein sequence ID" value="POY35059.1"/>
    <property type="molecule type" value="Genomic_DNA"/>
</dbReference>
<dbReference type="InterPro" id="IPR036876">
    <property type="entry name" value="UVR_dom_sf"/>
</dbReference>
<dbReference type="InterPro" id="IPR010994">
    <property type="entry name" value="RuvA_2-like"/>
</dbReference>
<feature type="domain" description="GIY-YIG" evidence="9">
    <location>
        <begin position="17"/>
        <end position="96"/>
    </location>
</feature>
<evidence type="ECO:0000256" key="4">
    <source>
        <dbReference type="ARBA" id="ARBA00022881"/>
    </source>
</evidence>
<keyword evidence="2 7" id="KW-0227">DNA damage</keyword>
<name>A0A2S4ZYD9_9SPHI</name>
<comment type="function">
    <text evidence="7">The UvrABC repair system catalyzes the recognition and processing of DNA lesions. UvrC both incises the 5' and 3' sides of the lesion. The N-terminal half is responsible for the 3' incision and the C-terminal half is responsible for the 5' incision.</text>
</comment>